<keyword evidence="3" id="KW-0479">Metal-binding</keyword>
<evidence type="ECO:0000259" key="6">
    <source>
        <dbReference type="Pfam" id="PF00107"/>
    </source>
</evidence>
<dbReference type="InterPro" id="IPR013149">
    <property type="entry name" value="ADH-like_C"/>
</dbReference>
<keyword evidence="5" id="KW-0560">Oxidoreductase</keyword>
<accession>X1IZE6</accession>
<comment type="caution">
    <text evidence="7">The sequence shown here is derived from an EMBL/GenBank/DDBJ whole genome shotgun (WGS) entry which is preliminary data.</text>
</comment>
<feature type="domain" description="Alcohol dehydrogenase-like C-terminal" evidence="6">
    <location>
        <begin position="43"/>
        <end position="172"/>
    </location>
</feature>
<dbReference type="Gene3D" id="3.40.50.720">
    <property type="entry name" value="NAD(P)-binding Rossmann-like Domain"/>
    <property type="match status" value="1"/>
</dbReference>
<evidence type="ECO:0000256" key="2">
    <source>
        <dbReference type="ARBA" id="ARBA00008072"/>
    </source>
</evidence>
<dbReference type="SUPFAM" id="SSF51735">
    <property type="entry name" value="NAD(P)-binding Rossmann-fold domains"/>
    <property type="match status" value="1"/>
</dbReference>
<comment type="cofactor">
    <cofactor evidence="1">
        <name>Zn(2+)</name>
        <dbReference type="ChEBI" id="CHEBI:29105"/>
    </cofactor>
</comment>
<dbReference type="GO" id="GO:0016491">
    <property type="term" value="F:oxidoreductase activity"/>
    <property type="evidence" value="ECO:0007669"/>
    <property type="project" value="UniProtKB-KW"/>
</dbReference>
<comment type="similarity">
    <text evidence="2">Belongs to the zinc-containing alcohol dehydrogenase family.</text>
</comment>
<name>X1IZE6_9ZZZZ</name>
<dbReference type="Pfam" id="PF00107">
    <property type="entry name" value="ADH_zinc_N"/>
    <property type="match status" value="1"/>
</dbReference>
<dbReference type="AlphaFoldDB" id="X1IZE6"/>
<gene>
    <name evidence="7" type="ORF">S03H2_51975</name>
</gene>
<evidence type="ECO:0000313" key="7">
    <source>
        <dbReference type="EMBL" id="GAH62923.1"/>
    </source>
</evidence>
<organism evidence="7">
    <name type="scientific">marine sediment metagenome</name>
    <dbReference type="NCBI Taxonomy" id="412755"/>
    <lineage>
        <taxon>unclassified sequences</taxon>
        <taxon>metagenomes</taxon>
        <taxon>ecological metagenomes</taxon>
    </lineage>
</organism>
<proteinExistence type="inferred from homology"/>
<dbReference type="GO" id="GO:0046872">
    <property type="term" value="F:metal ion binding"/>
    <property type="evidence" value="ECO:0007669"/>
    <property type="project" value="UniProtKB-KW"/>
</dbReference>
<reference evidence="7" key="1">
    <citation type="journal article" date="2014" name="Front. Microbiol.">
        <title>High frequency of phylogenetically diverse reductive dehalogenase-homologous genes in deep subseafloor sedimentary metagenomes.</title>
        <authorList>
            <person name="Kawai M."/>
            <person name="Futagami T."/>
            <person name="Toyoda A."/>
            <person name="Takaki Y."/>
            <person name="Nishi S."/>
            <person name="Hori S."/>
            <person name="Arai W."/>
            <person name="Tsubouchi T."/>
            <person name="Morono Y."/>
            <person name="Uchiyama I."/>
            <person name="Ito T."/>
            <person name="Fujiyama A."/>
            <person name="Inagaki F."/>
            <person name="Takami H."/>
        </authorList>
    </citation>
    <scope>NUCLEOTIDE SEQUENCE</scope>
    <source>
        <strain evidence="7">Expedition CK06-06</strain>
    </source>
</reference>
<dbReference type="Gene3D" id="3.90.180.10">
    <property type="entry name" value="Medium-chain alcohol dehydrogenases, catalytic domain"/>
    <property type="match status" value="1"/>
</dbReference>
<evidence type="ECO:0000256" key="4">
    <source>
        <dbReference type="ARBA" id="ARBA00022833"/>
    </source>
</evidence>
<evidence type="ECO:0000256" key="5">
    <source>
        <dbReference type="ARBA" id="ARBA00023002"/>
    </source>
</evidence>
<evidence type="ECO:0000256" key="3">
    <source>
        <dbReference type="ARBA" id="ARBA00022723"/>
    </source>
</evidence>
<sequence>MPDNVPFDQGAVVTDAIATPYHAITARGKLQLGETVAIVGCGGLGIHAVQLCRIAGASRIISVDVDDEILDRTKSVGATDIVNPKSGNTADKIKEITEGLGVDLALEFVGHQDTIALGVESLKAGGRLVICGLGPDDISLHPPNIFVRSEYEVIGSYAFERRDIAILLELISSGKLDISGSITARFNLEEANTALEHLRDKAGKPIRIVIVQE</sequence>
<dbReference type="PANTHER" id="PTHR43350">
    <property type="entry name" value="NAD-DEPENDENT ALCOHOL DEHYDROGENASE"/>
    <property type="match status" value="1"/>
</dbReference>
<evidence type="ECO:0000256" key="1">
    <source>
        <dbReference type="ARBA" id="ARBA00001947"/>
    </source>
</evidence>
<dbReference type="EMBL" id="BARU01033006">
    <property type="protein sequence ID" value="GAH62923.1"/>
    <property type="molecule type" value="Genomic_DNA"/>
</dbReference>
<protein>
    <recommendedName>
        <fullName evidence="6">Alcohol dehydrogenase-like C-terminal domain-containing protein</fullName>
    </recommendedName>
</protein>
<keyword evidence="4" id="KW-0862">Zinc</keyword>
<dbReference type="InterPro" id="IPR036291">
    <property type="entry name" value="NAD(P)-bd_dom_sf"/>
</dbReference>
<dbReference type="PANTHER" id="PTHR43350:SF17">
    <property type="entry name" value="NAD-DEPENDENT ALCOHOL DEHYDROGENASE"/>
    <property type="match status" value="1"/>
</dbReference>